<sequence>MLFAHRASASHLVSPASVPCDRPSFFLCVCCICFLPAPFSLQLHLLLPTMLLCHLPACSGACCNILLSSGIRFSQAHSLLTGQGAATFAVGCIGTDLVPFVGLSSSFVVSSLLCLLFSFPVRSDPLFKFPLFIFFPWRSYFFPLSGDVQLSVFLLGYCLLSAQGGAIFAVGCSCPDLLPFVWISSSSFVVIFLLSFSPCYKFPSFFFFFFFAWNSYKRSDSYNQPDQVSTNKKKKGNP</sequence>
<feature type="non-terminal residue" evidence="2">
    <location>
        <position position="238"/>
    </location>
</feature>
<evidence type="ECO:0000313" key="2">
    <source>
        <dbReference type="EMBL" id="CDP07310.1"/>
    </source>
</evidence>
<dbReference type="Gramene" id="CDP07310">
    <property type="protein sequence ID" value="CDP07310"/>
    <property type="gene ID" value="GSCOC_T00024539001"/>
</dbReference>
<feature type="transmembrane region" description="Helical" evidence="1">
    <location>
        <begin position="200"/>
        <end position="216"/>
    </location>
</feature>
<keyword evidence="1" id="KW-0472">Membrane</keyword>
<keyword evidence="3" id="KW-1185">Reference proteome</keyword>
<dbReference type="AlphaFoldDB" id="A0A068UFH7"/>
<organism evidence="2 3">
    <name type="scientific">Coffea canephora</name>
    <name type="common">Robusta coffee</name>
    <dbReference type="NCBI Taxonomy" id="49390"/>
    <lineage>
        <taxon>Eukaryota</taxon>
        <taxon>Viridiplantae</taxon>
        <taxon>Streptophyta</taxon>
        <taxon>Embryophyta</taxon>
        <taxon>Tracheophyta</taxon>
        <taxon>Spermatophyta</taxon>
        <taxon>Magnoliopsida</taxon>
        <taxon>eudicotyledons</taxon>
        <taxon>Gunneridae</taxon>
        <taxon>Pentapetalae</taxon>
        <taxon>asterids</taxon>
        <taxon>lamiids</taxon>
        <taxon>Gentianales</taxon>
        <taxon>Rubiaceae</taxon>
        <taxon>Ixoroideae</taxon>
        <taxon>Gardenieae complex</taxon>
        <taxon>Bertiereae - Coffeeae clade</taxon>
        <taxon>Coffeeae</taxon>
        <taxon>Coffea</taxon>
    </lineage>
</organism>
<feature type="transmembrane region" description="Helical" evidence="1">
    <location>
        <begin position="150"/>
        <end position="170"/>
    </location>
</feature>
<protein>
    <submittedName>
        <fullName evidence="2">Uncharacterized protein</fullName>
    </submittedName>
</protein>
<reference evidence="3" key="1">
    <citation type="journal article" date="2014" name="Science">
        <title>The coffee genome provides insight into the convergent evolution of caffeine biosynthesis.</title>
        <authorList>
            <person name="Denoeud F."/>
            <person name="Carretero-Paulet L."/>
            <person name="Dereeper A."/>
            <person name="Droc G."/>
            <person name="Guyot R."/>
            <person name="Pietrella M."/>
            <person name="Zheng C."/>
            <person name="Alberti A."/>
            <person name="Anthony F."/>
            <person name="Aprea G."/>
            <person name="Aury J.M."/>
            <person name="Bento P."/>
            <person name="Bernard M."/>
            <person name="Bocs S."/>
            <person name="Campa C."/>
            <person name="Cenci A."/>
            <person name="Combes M.C."/>
            <person name="Crouzillat D."/>
            <person name="Da Silva C."/>
            <person name="Daddiego L."/>
            <person name="De Bellis F."/>
            <person name="Dussert S."/>
            <person name="Garsmeur O."/>
            <person name="Gayraud T."/>
            <person name="Guignon V."/>
            <person name="Jahn K."/>
            <person name="Jamilloux V."/>
            <person name="Joet T."/>
            <person name="Labadie K."/>
            <person name="Lan T."/>
            <person name="Leclercq J."/>
            <person name="Lepelley M."/>
            <person name="Leroy T."/>
            <person name="Li L.T."/>
            <person name="Librado P."/>
            <person name="Lopez L."/>
            <person name="Munoz A."/>
            <person name="Noel B."/>
            <person name="Pallavicini A."/>
            <person name="Perrotta G."/>
            <person name="Poncet V."/>
            <person name="Pot D."/>
            <person name="Priyono X."/>
            <person name="Rigoreau M."/>
            <person name="Rouard M."/>
            <person name="Rozas J."/>
            <person name="Tranchant-Dubreuil C."/>
            <person name="VanBuren R."/>
            <person name="Zhang Q."/>
            <person name="Andrade A.C."/>
            <person name="Argout X."/>
            <person name="Bertrand B."/>
            <person name="de Kochko A."/>
            <person name="Graziosi G."/>
            <person name="Henry R.J."/>
            <person name="Jayarama X."/>
            <person name="Ming R."/>
            <person name="Nagai C."/>
            <person name="Rounsley S."/>
            <person name="Sankoff D."/>
            <person name="Giuliano G."/>
            <person name="Albert V.A."/>
            <person name="Wincker P."/>
            <person name="Lashermes P."/>
        </authorList>
    </citation>
    <scope>NUCLEOTIDE SEQUENCE [LARGE SCALE GENOMIC DNA]</scope>
    <source>
        <strain evidence="3">cv. DH200-94</strain>
    </source>
</reference>
<evidence type="ECO:0000313" key="3">
    <source>
        <dbReference type="Proteomes" id="UP000295252"/>
    </source>
</evidence>
<feature type="transmembrane region" description="Helical" evidence="1">
    <location>
        <begin position="97"/>
        <end position="119"/>
    </location>
</feature>
<accession>A0A068UFH7</accession>
<keyword evidence="1" id="KW-0812">Transmembrane</keyword>
<gene>
    <name evidence="2" type="ORF">GSCOC_T00024539001</name>
</gene>
<proteinExistence type="predicted"/>
<feature type="transmembrane region" description="Helical" evidence="1">
    <location>
        <begin position="25"/>
        <end position="47"/>
    </location>
</feature>
<keyword evidence="1" id="KW-1133">Transmembrane helix</keyword>
<dbReference type="InParanoid" id="A0A068UFH7"/>
<name>A0A068UFH7_COFCA</name>
<dbReference type="Proteomes" id="UP000295252">
    <property type="component" value="Chromosome II"/>
</dbReference>
<evidence type="ECO:0000256" key="1">
    <source>
        <dbReference type="SAM" id="Phobius"/>
    </source>
</evidence>
<dbReference type="EMBL" id="HG739110">
    <property type="protein sequence ID" value="CDP07310.1"/>
    <property type="molecule type" value="Genomic_DNA"/>
</dbReference>